<dbReference type="EnsemblPlants" id="KQJ85404">
    <property type="protein sequence ID" value="KQJ85404"/>
    <property type="gene ID" value="BRADI_5g26830v3"/>
</dbReference>
<organism evidence="2">
    <name type="scientific">Brachypodium distachyon</name>
    <name type="common">Purple false brome</name>
    <name type="synonym">Trachynia distachya</name>
    <dbReference type="NCBI Taxonomy" id="15368"/>
    <lineage>
        <taxon>Eukaryota</taxon>
        <taxon>Viridiplantae</taxon>
        <taxon>Streptophyta</taxon>
        <taxon>Embryophyta</taxon>
        <taxon>Tracheophyta</taxon>
        <taxon>Spermatophyta</taxon>
        <taxon>Magnoliopsida</taxon>
        <taxon>Liliopsida</taxon>
        <taxon>Poales</taxon>
        <taxon>Poaceae</taxon>
        <taxon>BOP clade</taxon>
        <taxon>Pooideae</taxon>
        <taxon>Stipodae</taxon>
        <taxon>Brachypodieae</taxon>
        <taxon>Brachypodium</taxon>
    </lineage>
</organism>
<name>I1J3K9_BRADI</name>
<dbReference type="OrthoDB" id="696348at2759"/>
<reference evidence="2 3" key="1">
    <citation type="journal article" date="2010" name="Nature">
        <title>Genome sequencing and analysis of the model grass Brachypodium distachyon.</title>
        <authorList>
            <consortium name="International Brachypodium Initiative"/>
        </authorList>
    </citation>
    <scope>NUCLEOTIDE SEQUENCE [LARGE SCALE GENOMIC DNA]</scope>
    <source>
        <strain evidence="2 3">Bd21</strain>
    </source>
</reference>
<feature type="compositionally biased region" description="Polar residues" evidence="1">
    <location>
        <begin position="126"/>
        <end position="137"/>
    </location>
</feature>
<gene>
    <name evidence="2" type="ORF">BRADI_5g26830v3</name>
</gene>
<feature type="compositionally biased region" description="Low complexity" evidence="1">
    <location>
        <begin position="75"/>
        <end position="90"/>
    </location>
</feature>
<protein>
    <submittedName>
        <fullName evidence="2 3">Uncharacterized protein</fullName>
    </submittedName>
</protein>
<evidence type="ECO:0000313" key="3">
    <source>
        <dbReference type="EnsemblPlants" id="KQJ85404"/>
    </source>
</evidence>
<dbReference type="PANTHER" id="PTHR35360">
    <property type="entry name" value="OS01G0324125 PROTEIN-RELATED"/>
    <property type="match status" value="1"/>
</dbReference>
<evidence type="ECO:0000313" key="2">
    <source>
        <dbReference type="EMBL" id="KQJ85404.1"/>
    </source>
</evidence>
<dbReference type="PANTHER" id="PTHR35360:SF2">
    <property type="entry name" value="OS01G0324125 PROTEIN"/>
    <property type="match status" value="1"/>
</dbReference>
<proteinExistence type="predicted"/>
<dbReference type="InParanoid" id="I1J3K9"/>
<feature type="region of interest" description="Disordered" evidence="1">
    <location>
        <begin position="1"/>
        <end position="100"/>
    </location>
</feature>
<evidence type="ECO:0000256" key="1">
    <source>
        <dbReference type="SAM" id="MobiDB-lite"/>
    </source>
</evidence>
<dbReference type="Gramene" id="KQJ85404">
    <property type="protein sequence ID" value="KQJ85404"/>
    <property type="gene ID" value="BRADI_5g26830v3"/>
</dbReference>
<dbReference type="AlphaFoldDB" id="I1J3K9"/>
<keyword evidence="4" id="KW-1185">Reference proteome</keyword>
<dbReference type="eggNOG" id="ENOG502R1VH">
    <property type="taxonomic scope" value="Eukaryota"/>
</dbReference>
<dbReference type="HOGENOM" id="CLU_491233_0_0_1"/>
<sequence>MAVGVDPDCDDGDGLSSAGDSLSFAPRISGIPIEIRTRQELSGPGYPARKNPMARASGTPSYIAAKSLTEKESNPSRTRTNSSSSSSSTNGESLLGWNSDTDSMLASERVTVVRQREEGAAVSQPRIKNSIKNSGKNSLKDTTSDIVLAPARVPVTSQCEESAAAAETGLFVAIAASVKEQQRCRRAALGAERGIRSALVVSLSADKDEEQGYRGAALGAERGIRSAHLVRGQSARPVAGAGAHSLEEKKASCSASDLLLAGARNGGLAAQAKVLVRQGARFWLDVFVDWLKKLLRFPKEEEEVCMPMKPREWSWLSIMGSPIIQSLNAQGKQDGSCVICACLKCIVANHTLDFERRYGSGSFPYQLSDIQEFKFACEVWEIWSPGEGTDEELVLGLVQKLEGLRTLRVPGWKNCKLQIEGHKMFLTKSLDPFSAAMLIYKRGPVVGSLYTTNDYFKSNWDEKYVFQGRMTAKSRRRKKKTNNMHSVVCFAYRLTSSGLHIRIMDNHFPHGPLRWISYSAFEEFWVIHITPLDADLLRETDDRTRPSFLRKLAPF</sequence>
<feature type="region of interest" description="Disordered" evidence="1">
    <location>
        <begin position="116"/>
        <end position="140"/>
    </location>
</feature>
<feature type="compositionally biased region" description="Low complexity" evidence="1">
    <location>
        <begin position="14"/>
        <end position="23"/>
    </location>
</feature>
<dbReference type="Proteomes" id="UP000008810">
    <property type="component" value="Chromosome 5"/>
</dbReference>
<evidence type="ECO:0000313" key="4">
    <source>
        <dbReference type="Proteomes" id="UP000008810"/>
    </source>
</evidence>
<accession>I1J3K9</accession>
<dbReference type="EMBL" id="CM000884">
    <property type="protein sequence ID" value="KQJ85404.1"/>
    <property type="molecule type" value="Genomic_DNA"/>
</dbReference>
<reference evidence="3" key="3">
    <citation type="submission" date="2018-08" db="UniProtKB">
        <authorList>
            <consortium name="EnsemblPlants"/>
        </authorList>
    </citation>
    <scope>IDENTIFICATION</scope>
    <source>
        <strain evidence="3">cv. Bd21</strain>
    </source>
</reference>
<reference evidence="2" key="2">
    <citation type="submission" date="2017-06" db="EMBL/GenBank/DDBJ databases">
        <title>WGS assembly of Brachypodium distachyon.</title>
        <authorList>
            <consortium name="The International Brachypodium Initiative"/>
            <person name="Lucas S."/>
            <person name="Harmon-Smith M."/>
            <person name="Lail K."/>
            <person name="Tice H."/>
            <person name="Grimwood J."/>
            <person name="Bruce D."/>
            <person name="Barry K."/>
            <person name="Shu S."/>
            <person name="Lindquist E."/>
            <person name="Wang M."/>
            <person name="Pitluck S."/>
            <person name="Vogel J.P."/>
            <person name="Garvin D.F."/>
            <person name="Mockler T.C."/>
            <person name="Schmutz J."/>
            <person name="Rokhsar D."/>
            <person name="Bevan M.W."/>
        </authorList>
    </citation>
    <scope>NUCLEOTIDE SEQUENCE</scope>
    <source>
        <strain evidence="2">Bd21</strain>
    </source>
</reference>